<comment type="caution">
    <text evidence="3">The sequence shown here is derived from an EMBL/GenBank/DDBJ whole genome shotgun (WGS) entry which is preliminary data.</text>
</comment>
<evidence type="ECO:0000313" key="4">
    <source>
        <dbReference type="Proteomes" id="UP000478052"/>
    </source>
</evidence>
<evidence type="ECO:0000313" key="3">
    <source>
        <dbReference type="EMBL" id="KAF0701990.1"/>
    </source>
</evidence>
<dbReference type="InterPro" id="IPR006578">
    <property type="entry name" value="MADF-dom"/>
</dbReference>
<evidence type="ECO:0000256" key="1">
    <source>
        <dbReference type="SAM" id="MobiDB-lite"/>
    </source>
</evidence>
<sequence>MMNYYTIIFTGKICKIRWISLRDQLRKAIKKKKTTSGQAADKQKKWKYEDCMSFVIPFFKERETFSNIVSPESDSEESNDEEISSNNDKNTNKDVLSENEESEQETTLKHEPKATSREHPIDIFFQGLAATVKTFSPEYQHMAKTKMFAILSELEWAQLQNKTANHQIPLSIYPSTSYICSNTEMAPSQNNIQYVQTPTPSPVLRPSSSSTTSSTQHFYENFDPTNIQYNI</sequence>
<dbReference type="Pfam" id="PF10545">
    <property type="entry name" value="MADF_DNA_bdg"/>
    <property type="match status" value="1"/>
</dbReference>
<proteinExistence type="predicted"/>
<keyword evidence="4" id="KW-1185">Reference proteome</keyword>
<dbReference type="OrthoDB" id="6607885at2759"/>
<protein>
    <submittedName>
        <fullName evidence="3">MADF domain-containing protein</fullName>
    </submittedName>
</protein>
<accession>A0A6G0VMJ7</accession>
<evidence type="ECO:0000259" key="2">
    <source>
        <dbReference type="Pfam" id="PF10545"/>
    </source>
</evidence>
<dbReference type="Proteomes" id="UP000478052">
    <property type="component" value="Unassembled WGS sequence"/>
</dbReference>
<gene>
    <name evidence="3" type="ORF">FWK35_00034050</name>
</gene>
<organism evidence="3 4">
    <name type="scientific">Aphis craccivora</name>
    <name type="common">Cowpea aphid</name>
    <dbReference type="NCBI Taxonomy" id="307492"/>
    <lineage>
        <taxon>Eukaryota</taxon>
        <taxon>Metazoa</taxon>
        <taxon>Ecdysozoa</taxon>
        <taxon>Arthropoda</taxon>
        <taxon>Hexapoda</taxon>
        <taxon>Insecta</taxon>
        <taxon>Pterygota</taxon>
        <taxon>Neoptera</taxon>
        <taxon>Paraneoptera</taxon>
        <taxon>Hemiptera</taxon>
        <taxon>Sternorrhyncha</taxon>
        <taxon>Aphidomorpha</taxon>
        <taxon>Aphidoidea</taxon>
        <taxon>Aphididae</taxon>
        <taxon>Aphidini</taxon>
        <taxon>Aphis</taxon>
        <taxon>Aphis</taxon>
    </lineage>
</organism>
<name>A0A6G0VMJ7_APHCR</name>
<feature type="compositionally biased region" description="Basic and acidic residues" evidence="1">
    <location>
        <begin position="106"/>
        <end position="116"/>
    </location>
</feature>
<feature type="domain" description="MADF" evidence="2">
    <location>
        <begin position="12"/>
        <end position="54"/>
    </location>
</feature>
<dbReference type="AlphaFoldDB" id="A0A6G0VMJ7"/>
<feature type="compositionally biased region" description="Acidic residues" evidence="1">
    <location>
        <begin position="73"/>
        <end position="83"/>
    </location>
</feature>
<dbReference type="EMBL" id="VUJU01014478">
    <property type="protein sequence ID" value="KAF0701990.1"/>
    <property type="molecule type" value="Genomic_DNA"/>
</dbReference>
<reference evidence="3 4" key="1">
    <citation type="submission" date="2019-08" db="EMBL/GenBank/DDBJ databases">
        <title>Whole genome of Aphis craccivora.</title>
        <authorList>
            <person name="Voronova N.V."/>
            <person name="Shulinski R.S."/>
            <person name="Bandarenka Y.V."/>
            <person name="Zhorov D.G."/>
            <person name="Warner D."/>
        </authorList>
    </citation>
    <scope>NUCLEOTIDE SEQUENCE [LARGE SCALE GENOMIC DNA]</scope>
    <source>
        <strain evidence="3">180601</strain>
        <tissue evidence="3">Whole Body</tissue>
    </source>
</reference>
<feature type="region of interest" description="Disordered" evidence="1">
    <location>
        <begin position="69"/>
        <end position="116"/>
    </location>
</feature>